<dbReference type="EMBL" id="ML220186">
    <property type="protein sequence ID" value="TGZ76290.1"/>
    <property type="molecule type" value="Genomic_DNA"/>
</dbReference>
<feature type="non-terminal residue" evidence="1">
    <location>
        <position position="103"/>
    </location>
</feature>
<protein>
    <recommendedName>
        <fullName evidence="3">CCHC-type domain-containing protein</fullName>
    </recommendedName>
</protein>
<dbReference type="Proteomes" id="UP000298138">
    <property type="component" value="Unassembled WGS sequence"/>
</dbReference>
<sequence length="103" mass="11323">TAIITLGSGKDAEKVRKEGIWIYGKQHAIERYIQAGPDAFCEICCGWGHGAHRCERAEKPACLLCGEGHRTKHHECREEGCMAGLGKSCRHLVKKCYNCGGAH</sequence>
<evidence type="ECO:0000313" key="1">
    <source>
        <dbReference type="EMBL" id="TGZ76290.1"/>
    </source>
</evidence>
<feature type="non-terminal residue" evidence="1">
    <location>
        <position position="1"/>
    </location>
</feature>
<gene>
    <name evidence="1" type="ORF">EX30DRAFT_299652</name>
</gene>
<organism evidence="1 2">
    <name type="scientific">Ascodesmis nigricans</name>
    <dbReference type="NCBI Taxonomy" id="341454"/>
    <lineage>
        <taxon>Eukaryota</taxon>
        <taxon>Fungi</taxon>
        <taxon>Dikarya</taxon>
        <taxon>Ascomycota</taxon>
        <taxon>Pezizomycotina</taxon>
        <taxon>Pezizomycetes</taxon>
        <taxon>Pezizales</taxon>
        <taxon>Ascodesmidaceae</taxon>
        <taxon>Ascodesmis</taxon>
    </lineage>
</organism>
<proteinExistence type="predicted"/>
<evidence type="ECO:0008006" key="3">
    <source>
        <dbReference type="Google" id="ProtNLM"/>
    </source>
</evidence>
<dbReference type="AlphaFoldDB" id="A0A4S2MHF3"/>
<dbReference type="STRING" id="341454.A0A4S2MHF3"/>
<reference evidence="1 2" key="1">
    <citation type="submission" date="2019-04" db="EMBL/GenBank/DDBJ databases">
        <title>Comparative genomics and transcriptomics to analyze fruiting body development in filamentous ascomycetes.</title>
        <authorList>
            <consortium name="DOE Joint Genome Institute"/>
            <person name="Lutkenhaus R."/>
            <person name="Traeger S."/>
            <person name="Breuer J."/>
            <person name="Kuo A."/>
            <person name="Lipzen A."/>
            <person name="Pangilinan J."/>
            <person name="Dilworth D."/>
            <person name="Sandor L."/>
            <person name="Poggeler S."/>
            <person name="Barry K."/>
            <person name="Grigoriev I.V."/>
            <person name="Nowrousian M."/>
        </authorList>
    </citation>
    <scope>NUCLEOTIDE SEQUENCE [LARGE SCALE GENOMIC DNA]</scope>
    <source>
        <strain evidence="1 2">CBS 389.68</strain>
    </source>
</reference>
<evidence type="ECO:0000313" key="2">
    <source>
        <dbReference type="Proteomes" id="UP000298138"/>
    </source>
</evidence>
<name>A0A4S2MHF3_9PEZI</name>
<dbReference type="OrthoDB" id="5509513at2759"/>
<keyword evidence="2" id="KW-1185">Reference proteome</keyword>
<accession>A0A4S2MHF3</accession>
<dbReference type="InParanoid" id="A0A4S2MHF3"/>